<sequence>MIEDKSLVGIKAKEFAIAAVRVYKNELLTKKEFIMSKQFLRSSTSIGANISEATGSYSRKDFSNKISIAYKEARESLYWLDLLHETGYITQTDFKALQETLVQINKMLFAILRSTHFGKAENKSTTDY</sequence>
<dbReference type="NCBIfam" id="TIGR02436">
    <property type="entry name" value="four helix bundle protein"/>
    <property type="match status" value="1"/>
</dbReference>
<accession>A0A9X1HMC6</accession>
<dbReference type="Pfam" id="PF05635">
    <property type="entry name" value="23S_rRNA_IVP"/>
    <property type="match status" value="1"/>
</dbReference>
<gene>
    <name evidence="1" type="ORF">LDX50_01305</name>
</gene>
<protein>
    <submittedName>
        <fullName evidence="1">Four helix bundle protein</fullName>
    </submittedName>
</protein>
<dbReference type="EMBL" id="JAIXNE010000001">
    <property type="protein sequence ID" value="MCA6073478.1"/>
    <property type="molecule type" value="Genomic_DNA"/>
</dbReference>
<dbReference type="InterPro" id="IPR012657">
    <property type="entry name" value="23S_rRNA-intervening_sequence"/>
</dbReference>
<evidence type="ECO:0000313" key="2">
    <source>
        <dbReference type="Proteomes" id="UP001139409"/>
    </source>
</evidence>
<dbReference type="PANTHER" id="PTHR38471">
    <property type="entry name" value="FOUR HELIX BUNDLE PROTEIN"/>
    <property type="match status" value="1"/>
</dbReference>
<dbReference type="RefSeq" id="WP_225696594.1">
    <property type="nucleotide sequence ID" value="NZ_JAIXNE010000001.1"/>
</dbReference>
<proteinExistence type="predicted"/>
<dbReference type="SUPFAM" id="SSF158446">
    <property type="entry name" value="IVS-encoded protein-like"/>
    <property type="match status" value="1"/>
</dbReference>
<dbReference type="Gene3D" id="1.20.1440.60">
    <property type="entry name" value="23S rRNA-intervening sequence"/>
    <property type="match status" value="1"/>
</dbReference>
<dbReference type="PIRSF" id="PIRSF035652">
    <property type="entry name" value="CHP02436"/>
    <property type="match status" value="1"/>
</dbReference>
<dbReference type="Proteomes" id="UP001139409">
    <property type="component" value="Unassembled WGS sequence"/>
</dbReference>
<dbReference type="PANTHER" id="PTHR38471:SF2">
    <property type="entry name" value="FOUR HELIX BUNDLE PROTEIN"/>
    <property type="match status" value="1"/>
</dbReference>
<comment type="caution">
    <text evidence="1">The sequence shown here is derived from an EMBL/GenBank/DDBJ whole genome shotgun (WGS) entry which is preliminary data.</text>
</comment>
<name>A0A9X1HMC6_9BACT</name>
<dbReference type="AlphaFoldDB" id="A0A9X1HMC6"/>
<dbReference type="InterPro" id="IPR036583">
    <property type="entry name" value="23S_rRNA_IVS_sf"/>
</dbReference>
<keyword evidence="2" id="KW-1185">Reference proteome</keyword>
<reference evidence="1" key="1">
    <citation type="submission" date="2021-09" db="EMBL/GenBank/DDBJ databases">
        <title>Fulvivirga sp. isolated from coastal sediment.</title>
        <authorList>
            <person name="Yu H."/>
        </authorList>
    </citation>
    <scope>NUCLEOTIDE SEQUENCE</scope>
    <source>
        <strain evidence="1">1062</strain>
    </source>
</reference>
<organism evidence="1 2">
    <name type="scientific">Fulvivirga sedimenti</name>
    <dbReference type="NCBI Taxonomy" id="2879465"/>
    <lineage>
        <taxon>Bacteria</taxon>
        <taxon>Pseudomonadati</taxon>
        <taxon>Bacteroidota</taxon>
        <taxon>Cytophagia</taxon>
        <taxon>Cytophagales</taxon>
        <taxon>Fulvivirgaceae</taxon>
        <taxon>Fulvivirga</taxon>
    </lineage>
</organism>
<evidence type="ECO:0000313" key="1">
    <source>
        <dbReference type="EMBL" id="MCA6073478.1"/>
    </source>
</evidence>